<keyword evidence="3" id="KW-1185">Reference proteome</keyword>
<feature type="region of interest" description="Disordered" evidence="1">
    <location>
        <begin position="23"/>
        <end position="143"/>
    </location>
</feature>
<accession>A0AAV7M3D3</accession>
<evidence type="ECO:0000313" key="3">
    <source>
        <dbReference type="Proteomes" id="UP001066276"/>
    </source>
</evidence>
<comment type="caution">
    <text evidence="2">The sequence shown here is derived from an EMBL/GenBank/DDBJ whole genome shotgun (WGS) entry which is preliminary data.</text>
</comment>
<gene>
    <name evidence="2" type="ORF">NDU88_002751</name>
</gene>
<dbReference type="Proteomes" id="UP001066276">
    <property type="component" value="Chromosome 10"/>
</dbReference>
<evidence type="ECO:0000313" key="2">
    <source>
        <dbReference type="EMBL" id="KAJ1097634.1"/>
    </source>
</evidence>
<feature type="compositionally biased region" description="Basic and acidic residues" evidence="1">
    <location>
        <begin position="57"/>
        <end position="70"/>
    </location>
</feature>
<sequence>MTLRRSVGAARLRAEELAKIQLRNRHKADRGRSCETGSVGAHQTQPCGETGWTKTWIRQDKREANTRELAPRAGTVRLAGSALTRRNPVEKRAGPKLGSDKIRERRTQESSPPGWSRAERFRRRTRGSASREEPDLVPVEPEM</sequence>
<dbReference type="AlphaFoldDB" id="A0AAV7M3D3"/>
<feature type="compositionally biased region" description="Basic and acidic residues" evidence="1">
    <location>
        <begin position="87"/>
        <end position="108"/>
    </location>
</feature>
<reference evidence="2" key="1">
    <citation type="journal article" date="2022" name="bioRxiv">
        <title>Sequencing and chromosome-scale assembly of the giantPleurodeles waltlgenome.</title>
        <authorList>
            <person name="Brown T."/>
            <person name="Elewa A."/>
            <person name="Iarovenko S."/>
            <person name="Subramanian E."/>
            <person name="Araus A.J."/>
            <person name="Petzold A."/>
            <person name="Susuki M."/>
            <person name="Suzuki K.-i.T."/>
            <person name="Hayashi T."/>
            <person name="Toyoda A."/>
            <person name="Oliveira C."/>
            <person name="Osipova E."/>
            <person name="Leigh N.D."/>
            <person name="Simon A."/>
            <person name="Yun M.H."/>
        </authorList>
    </citation>
    <scope>NUCLEOTIDE SEQUENCE</scope>
    <source>
        <strain evidence="2">20211129_DDA</strain>
        <tissue evidence="2">Liver</tissue>
    </source>
</reference>
<protein>
    <submittedName>
        <fullName evidence="2">Uncharacterized protein</fullName>
    </submittedName>
</protein>
<dbReference type="EMBL" id="JANPWB010000014">
    <property type="protein sequence ID" value="KAJ1097634.1"/>
    <property type="molecule type" value="Genomic_DNA"/>
</dbReference>
<proteinExistence type="predicted"/>
<organism evidence="2 3">
    <name type="scientific">Pleurodeles waltl</name>
    <name type="common">Iberian ribbed newt</name>
    <dbReference type="NCBI Taxonomy" id="8319"/>
    <lineage>
        <taxon>Eukaryota</taxon>
        <taxon>Metazoa</taxon>
        <taxon>Chordata</taxon>
        <taxon>Craniata</taxon>
        <taxon>Vertebrata</taxon>
        <taxon>Euteleostomi</taxon>
        <taxon>Amphibia</taxon>
        <taxon>Batrachia</taxon>
        <taxon>Caudata</taxon>
        <taxon>Salamandroidea</taxon>
        <taxon>Salamandridae</taxon>
        <taxon>Pleurodelinae</taxon>
        <taxon>Pleurodeles</taxon>
    </lineage>
</organism>
<name>A0AAV7M3D3_PLEWA</name>
<evidence type="ECO:0000256" key="1">
    <source>
        <dbReference type="SAM" id="MobiDB-lite"/>
    </source>
</evidence>